<comment type="similarity">
    <text evidence="2">Belongs to the RecA family. RAD51 subfamily.</text>
</comment>
<dbReference type="InterPro" id="IPR058766">
    <property type="entry name" value="HHH_XRCC3_RAD51B"/>
</dbReference>
<evidence type="ECO:0000256" key="8">
    <source>
        <dbReference type="ARBA" id="ARBA00023204"/>
    </source>
</evidence>
<keyword evidence="7" id="KW-0233">DNA recombination</keyword>
<evidence type="ECO:0000313" key="11">
    <source>
        <dbReference type="EMBL" id="PSC71669.1"/>
    </source>
</evidence>
<dbReference type="GO" id="GO:0005657">
    <property type="term" value="C:replication fork"/>
    <property type="evidence" value="ECO:0007669"/>
    <property type="project" value="TreeGrafter"/>
</dbReference>
<dbReference type="GO" id="GO:0003697">
    <property type="term" value="F:single-stranded DNA binding"/>
    <property type="evidence" value="ECO:0007669"/>
    <property type="project" value="TreeGrafter"/>
</dbReference>
<dbReference type="InterPro" id="IPR003593">
    <property type="entry name" value="AAA+_ATPase"/>
</dbReference>
<dbReference type="GO" id="GO:0000400">
    <property type="term" value="F:four-way junction DNA binding"/>
    <property type="evidence" value="ECO:0007669"/>
    <property type="project" value="TreeGrafter"/>
</dbReference>
<evidence type="ECO:0000256" key="6">
    <source>
        <dbReference type="ARBA" id="ARBA00023125"/>
    </source>
</evidence>
<dbReference type="InterPro" id="IPR016467">
    <property type="entry name" value="DNA_recomb/repair_RecA-like"/>
</dbReference>
<evidence type="ECO:0000313" key="12">
    <source>
        <dbReference type="Proteomes" id="UP000239649"/>
    </source>
</evidence>
<reference evidence="11 12" key="1">
    <citation type="journal article" date="2018" name="Plant J.">
        <title>Genome sequences of Chlorella sorokiniana UTEX 1602 and Micractinium conductrix SAG 241.80: implications to maltose excretion by a green alga.</title>
        <authorList>
            <person name="Arriola M.B."/>
            <person name="Velmurugan N."/>
            <person name="Zhang Y."/>
            <person name="Plunkett M.H."/>
            <person name="Hondzo H."/>
            <person name="Barney B.M."/>
        </authorList>
    </citation>
    <scope>NUCLEOTIDE SEQUENCE [LARGE SCALE GENOMIC DNA]</scope>
    <source>
        <strain evidence="11 12">SAG 241.80</strain>
    </source>
</reference>
<keyword evidence="8" id="KW-0234">DNA repair</keyword>
<evidence type="ECO:0000256" key="5">
    <source>
        <dbReference type="ARBA" id="ARBA00022840"/>
    </source>
</evidence>
<keyword evidence="9" id="KW-0539">Nucleus</keyword>
<comment type="subcellular location">
    <subcellularLocation>
        <location evidence="1">Nucleus</location>
    </subcellularLocation>
</comment>
<dbReference type="AlphaFoldDB" id="A0A2P6VC60"/>
<dbReference type="Pfam" id="PF26169">
    <property type="entry name" value="HHH_XRCC3_RpoA"/>
    <property type="match status" value="1"/>
</dbReference>
<dbReference type="Gene3D" id="3.40.50.300">
    <property type="entry name" value="P-loop containing nucleotide triphosphate hydrolases"/>
    <property type="match status" value="1"/>
</dbReference>
<evidence type="ECO:0000256" key="7">
    <source>
        <dbReference type="ARBA" id="ARBA00023172"/>
    </source>
</evidence>
<dbReference type="Proteomes" id="UP000239649">
    <property type="component" value="Unassembled WGS sequence"/>
</dbReference>
<dbReference type="SUPFAM" id="SSF52540">
    <property type="entry name" value="P-loop containing nucleoside triphosphate hydrolases"/>
    <property type="match status" value="1"/>
</dbReference>
<dbReference type="SMART" id="SM00382">
    <property type="entry name" value="AAA"/>
    <property type="match status" value="1"/>
</dbReference>
<dbReference type="STRING" id="554055.A0A2P6VC60"/>
<gene>
    <name evidence="11" type="ORF">C2E20_4861</name>
</gene>
<dbReference type="PANTHER" id="PTHR46456">
    <property type="entry name" value="DNA REPAIR PROTEIN RAD51 HOMOLOG 2"/>
    <property type="match status" value="1"/>
</dbReference>
<dbReference type="GO" id="GO:0003690">
    <property type="term" value="F:double-stranded DNA binding"/>
    <property type="evidence" value="ECO:0007669"/>
    <property type="project" value="TreeGrafter"/>
</dbReference>
<keyword evidence="12" id="KW-1185">Reference proteome</keyword>
<evidence type="ECO:0000256" key="3">
    <source>
        <dbReference type="ARBA" id="ARBA00022741"/>
    </source>
</evidence>
<dbReference type="InterPro" id="IPR027417">
    <property type="entry name" value="P-loop_NTPase"/>
</dbReference>
<dbReference type="GO" id="GO:0033063">
    <property type="term" value="C:Rad51B-Rad51C-Rad51D-XRCC2 complex"/>
    <property type="evidence" value="ECO:0007669"/>
    <property type="project" value="InterPro"/>
</dbReference>
<evidence type="ECO:0000256" key="9">
    <source>
        <dbReference type="ARBA" id="ARBA00023242"/>
    </source>
</evidence>
<dbReference type="GO" id="GO:0140664">
    <property type="term" value="F:ATP-dependent DNA damage sensor activity"/>
    <property type="evidence" value="ECO:0007669"/>
    <property type="project" value="InterPro"/>
</dbReference>
<proteinExistence type="inferred from homology"/>
<dbReference type="Pfam" id="PF08423">
    <property type="entry name" value="Rad51"/>
    <property type="match status" value="1"/>
</dbReference>
<evidence type="ECO:0000256" key="1">
    <source>
        <dbReference type="ARBA" id="ARBA00004123"/>
    </source>
</evidence>
<keyword evidence="5" id="KW-0067">ATP-binding</keyword>
<dbReference type="InterPro" id="IPR020588">
    <property type="entry name" value="RecA_ATP-bd"/>
</dbReference>
<dbReference type="OrthoDB" id="5957327at2759"/>
<accession>A0A2P6VC60</accession>
<dbReference type="InterPro" id="IPR030548">
    <property type="entry name" value="RAD51B"/>
</dbReference>
<dbReference type="GO" id="GO:0005524">
    <property type="term" value="F:ATP binding"/>
    <property type="evidence" value="ECO:0007669"/>
    <property type="project" value="UniProtKB-KW"/>
</dbReference>
<dbReference type="PANTHER" id="PTHR46456:SF1">
    <property type="entry name" value="DNA REPAIR PROTEIN RAD51 HOMOLOG 2"/>
    <property type="match status" value="1"/>
</dbReference>
<comment type="caution">
    <text evidence="11">The sequence shown here is derived from an EMBL/GenBank/DDBJ whole genome shotgun (WGS) entry which is preliminary data.</text>
</comment>
<keyword evidence="6" id="KW-0238">DNA-binding</keyword>
<protein>
    <submittedName>
        <fullName evidence="11">DNA repair RAD51-like protein 2</fullName>
    </submittedName>
</protein>
<keyword evidence="4" id="KW-0227">DNA damage</keyword>
<dbReference type="InterPro" id="IPR013632">
    <property type="entry name" value="Rad51_C"/>
</dbReference>
<keyword evidence="3" id="KW-0547">Nucleotide-binding</keyword>
<organism evidence="11 12">
    <name type="scientific">Micractinium conductrix</name>
    <dbReference type="NCBI Taxonomy" id="554055"/>
    <lineage>
        <taxon>Eukaryota</taxon>
        <taxon>Viridiplantae</taxon>
        <taxon>Chlorophyta</taxon>
        <taxon>core chlorophytes</taxon>
        <taxon>Trebouxiophyceae</taxon>
        <taxon>Chlorellales</taxon>
        <taxon>Chlorellaceae</taxon>
        <taxon>Chlorella clade</taxon>
        <taxon>Micractinium</taxon>
    </lineage>
</organism>
<dbReference type="GO" id="GO:0000724">
    <property type="term" value="P:double-strand break repair via homologous recombination"/>
    <property type="evidence" value="ECO:0007669"/>
    <property type="project" value="InterPro"/>
</dbReference>
<dbReference type="EMBL" id="LHPF02000013">
    <property type="protein sequence ID" value="PSC71669.1"/>
    <property type="molecule type" value="Genomic_DNA"/>
</dbReference>
<evidence type="ECO:0000256" key="2">
    <source>
        <dbReference type="ARBA" id="ARBA00007095"/>
    </source>
</evidence>
<dbReference type="PROSITE" id="PS50162">
    <property type="entry name" value="RECA_2"/>
    <property type="match status" value="1"/>
</dbReference>
<evidence type="ECO:0000256" key="4">
    <source>
        <dbReference type="ARBA" id="ARBA00022763"/>
    </source>
</evidence>
<evidence type="ECO:0000259" key="10">
    <source>
        <dbReference type="PROSITE" id="PS50162"/>
    </source>
</evidence>
<sequence>MATRQLSRVGLPPELAQRLAARNINVARELFSRTIVDLVELLDLPYNTVRQILRQVAERITPPPQTALALLRTAAAQPLHLRTSLGPLDEALFGGLPAGSVTEVVGPAGLGKTQLCLQMAVLACLEREAEGGSVAYLDTEKKFSAVRMRQIAGERFPDAFPSKEALTALTARVLVFNPRSSSDLLATLQSIEAAIIDHRVRLLILDSVASLARADFAPGSLPERQRMLGQQASRLKYLAEAFRIPVLVTNQVTTHMGGGGGGGHLTAALGTLWAHAVNTRLTLHSLQGNRFVCISKSPAAPAMALAYRVTGAGLEALPDVPPPPQLVQAGSVVQGPIANEAPYEQEQAFYLG</sequence>
<name>A0A2P6VC60_9CHLO</name>
<dbReference type="PIRSF" id="PIRSF005856">
    <property type="entry name" value="Rad51"/>
    <property type="match status" value="1"/>
</dbReference>
<feature type="domain" description="RecA family profile 1" evidence="10">
    <location>
        <begin position="77"/>
        <end position="252"/>
    </location>
</feature>